<organism evidence="9 11">
    <name type="scientific">Dracunculus medinensis</name>
    <name type="common">Guinea worm</name>
    <dbReference type="NCBI Taxonomy" id="318479"/>
    <lineage>
        <taxon>Eukaryota</taxon>
        <taxon>Metazoa</taxon>
        <taxon>Ecdysozoa</taxon>
        <taxon>Nematoda</taxon>
        <taxon>Chromadorea</taxon>
        <taxon>Rhabditida</taxon>
        <taxon>Spirurina</taxon>
        <taxon>Dracunculoidea</taxon>
        <taxon>Dracunculidae</taxon>
        <taxon>Dracunculus</taxon>
    </lineage>
</organism>
<evidence type="ECO:0000256" key="3">
    <source>
        <dbReference type="ARBA" id="ARBA00023065"/>
    </source>
</evidence>
<evidence type="ECO:0000256" key="1">
    <source>
        <dbReference type="ARBA" id="ARBA00022448"/>
    </source>
</evidence>
<dbReference type="PANTHER" id="PTHR10117">
    <property type="entry name" value="TRANSIENT RECEPTOR POTENTIAL CHANNEL"/>
    <property type="match status" value="1"/>
</dbReference>
<keyword evidence="4" id="KW-0407">Ion channel</keyword>
<keyword evidence="10" id="KW-1185">Reference proteome</keyword>
<dbReference type="EMBL" id="UYYG01001171">
    <property type="protein sequence ID" value="VDN58742.1"/>
    <property type="molecule type" value="Genomic_DNA"/>
</dbReference>
<protein>
    <submittedName>
        <fullName evidence="11">TRP_2 domain-containing protein</fullName>
    </submittedName>
</protein>
<feature type="transmembrane region" description="Helical" evidence="6">
    <location>
        <begin position="472"/>
        <end position="491"/>
    </location>
</feature>
<name>A0A158Q4H2_DRAME</name>
<gene>
    <name evidence="8" type="ORF">DME_LOCUS8715</name>
</gene>
<sequence>MHSSVLFINVNAKENVSRRHSLSHDSPNEKFTGQSNPRSRVSVDHLIESFRSNIQIFLKYLIDVEISIVKIFFYDKQIDDLLSLLIDRTADTIKDALLTAIYIGSLPIVELIISLFSDYPGEEQTGCKNSNSFQPHITPLMLACICNNFAITEYLLLRGHEIVLPHRCDCRCKECRRETKNLLSTIIKLDTYRAISSEPFLWLACSDPLLAANSLAHDLEVCERIEVEHKVIYNRLKQQVIAFSVKLIENCWNVQEVDLLLRRKDGATLCQCELYYPRVRVALDSHMKSFLASLNVQTQIREYWYGRWNDYGENALINFARLLGHTIFYPILSVIYILSAGKLIESFNYPIARFISRLTSYIVFLCILVIIRVSGWAGDSAANRSHTENPIKFFLECYIYIYFYGMVVSHYCDFCNHGLARYYEMWWRWYDLLLLWLFSGSFFCWIMSMATVAQDGIAVLHRRHWVQYDFALIYEICFGSACIMAFWRIFYFMQLQRSIGSTIISIGKCASAVVLFIIIMFVVMLCFGFGINTIFESYTNNEMIDSDGQIVKMKSSFSNIVITVRNLYWSLYGYLAPWDYALVVGNAGPQQDIMHHYITVVTGEFIVAAYHITLVISLLNLMVSLLIQTADRVLKNEDCEWKYTRLHIYFEYFEWYSPLPPPFNIVFLLINSIYRIVHKEYKFVFPVSY</sequence>
<feature type="transmembrane region" description="Helical" evidence="6">
    <location>
        <begin position="358"/>
        <end position="378"/>
    </location>
</feature>
<evidence type="ECO:0000256" key="2">
    <source>
        <dbReference type="ARBA" id="ARBA00022737"/>
    </source>
</evidence>
<dbReference type="InterPro" id="IPR036770">
    <property type="entry name" value="Ankyrin_rpt-contain_sf"/>
</dbReference>
<proteinExistence type="predicted"/>
<evidence type="ECO:0000313" key="8">
    <source>
        <dbReference type="EMBL" id="VDN58742.1"/>
    </source>
</evidence>
<dbReference type="Pfam" id="PF08344">
    <property type="entry name" value="TRP_2"/>
    <property type="match status" value="1"/>
</dbReference>
<dbReference type="GO" id="GO:0051480">
    <property type="term" value="P:regulation of cytosolic calcium ion concentration"/>
    <property type="evidence" value="ECO:0007669"/>
    <property type="project" value="TreeGrafter"/>
</dbReference>
<dbReference type="InterPro" id="IPR013555">
    <property type="entry name" value="TRP_dom"/>
</dbReference>
<dbReference type="SMART" id="SM01420">
    <property type="entry name" value="TRP_2"/>
    <property type="match status" value="1"/>
</dbReference>
<accession>A0A158Q4H2</accession>
<dbReference type="GO" id="GO:0034703">
    <property type="term" value="C:cation channel complex"/>
    <property type="evidence" value="ECO:0007669"/>
    <property type="project" value="TreeGrafter"/>
</dbReference>
<keyword evidence="2" id="KW-0677">Repeat</keyword>
<feature type="transmembrane region" description="Helical" evidence="6">
    <location>
        <begin position="432"/>
        <end position="452"/>
    </location>
</feature>
<feature type="domain" description="Transient receptor ion channel" evidence="7">
    <location>
        <begin position="170"/>
        <end position="230"/>
    </location>
</feature>
<feature type="region of interest" description="Disordered" evidence="5">
    <location>
        <begin position="18"/>
        <end position="37"/>
    </location>
</feature>
<evidence type="ECO:0000256" key="5">
    <source>
        <dbReference type="SAM" id="MobiDB-lite"/>
    </source>
</evidence>
<dbReference type="STRING" id="318479.A0A158Q4H2"/>
<dbReference type="WBParaSite" id="DME_0000483201-mRNA-1">
    <property type="protein sequence ID" value="DME_0000483201-mRNA-1"/>
    <property type="gene ID" value="DME_0000483201"/>
</dbReference>
<dbReference type="Proteomes" id="UP000274756">
    <property type="component" value="Unassembled WGS sequence"/>
</dbReference>
<keyword evidence="6" id="KW-0812">Transmembrane</keyword>
<dbReference type="PANTHER" id="PTHR10117:SF50">
    <property type="entry name" value="ANK_REP_REGION DOMAIN-CONTAINING PROTEIN"/>
    <property type="match status" value="1"/>
</dbReference>
<reference evidence="11" key="1">
    <citation type="submission" date="2016-04" db="UniProtKB">
        <authorList>
            <consortium name="WormBaseParasite"/>
        </authorList>
    </citation>
    <scope>IDENTIFICATION</scope>
</reference>
<dbReference type="GO" id="GO:0015279">
    <property type="term" value="F:store-operated calcium channel activity"/>
    <property type="evidence" value="ECO:0007669"/>
    <property type="project" value="TreeGrafter"/>
</dbReference>
<evidence type="ECO:0000313" key="11">
    <source>
        <dbReference type="WBParaSite" id="DME_0000483201-mRNA-1"/>
    </source>
</evidence>
<dbReference type="GO" id="GO:0005886">
    <property type="term" value="C:plasma membrane"/>
    <property type="evidence" value="ECO:0007669"/>
    <property type="project" value="TreeGrafter"/>
</dbReference>
<keyword evidence="6" id="KW-1133">Transmembrane helix</keyword>
<keyword evidence="6" id="KW-0472">Membrane</keyword>
<dbReference type="GO" id="GO:0070679">
    <property type="term" value="F:inositol 1,4,5 trisphosphate binding"/>
    <property type="evidence" value="ECO:0007669"/>
    <property type="project" value="TreeGrafter"/>
</dbReference>
<evidence type="ECO:0000313" key="9">
    <source>
        <dbReference type="Proteomes" id="UP000038040"/>
    </source>
</evidence>
<dbReference type="PRINTS" id="PR01097">
    <property type="entry name" value="TRNSRECEPTRP"/>
</dbReference>
<keyword evidence="1" id="KW-0813">Transport</keyword>
<dbReference type="OrthoDB" id="2373987at2759"/>
<feature type="transmembrane region" description="Helical" evidence="6">
    <location>
        <begin position="605"/>
        <end position="627"/>
    </location>
</feature>
<evidence type="ECO:0000256" key="4">
    <source>
        <dbReference type="ARBA" id="ARBA00023303"/>
    </source>
</evidence>
<feature type="transmembrane region" description="Helical" evidence="6">
    <location>
        <begin position="319"/>
        <end position="338"/>
    </location>
</feature>
<dbReference type="InterPro" id="IPR002153">
    <property type="entry name" value="TRPC_channel"/>
</dbReference>
<dbReference type="Proteomes" id="UP000038040">
    <property type="component" value="Unplaced"/>
</dbReference>
<evidence type="ECO:0000259" key="7">
    <source>
        <dbReference type="SMART" id="SM01420"/>
    </source>
</evidence>
<reference evidence="8 10" key="2">
    <citation type="submission" date="2018-11" db="EMBL/GenBank/DDBJ databases">
        <authorList>
            <consortium name="Pathogen Informatics"/>
        </authorList>
    </citation>
    <scope>NUCLEOTIDE SEQUENCE [LARGE SCALE GENOMIC DNA]</scope>
</reference>
<evidence type="ECO:0000256" key="6">
    <source>
        <dbReference type="SAM" id="Phobius"/>
    </source>
</evidence>
<dbReference type="AlphaFoldDB" id="A0A158Q4H2"/>
<feature type="transmembrane region" description="Helical" evidence="6">
    <location>
        <begin position="512"/>
        <end position="535"/>
    </location>
</feature>
<evidence type="ECO:0000313" key="10">
    <source>
        <dbReference type="Proteomes" id="UP000274756"/>
    </source>
</evidence>
<dbReference type="SUPFAM" id="SSF48403">
    <property type="entry name" value="Ankyrin repeat"/>
    <property type="match status" value="1"/>
</dbReference>
<feature type="transmembrane region" description="Helical" evidence="6">
    <location>
        <begin position="398"/>
        <end position="420"/>
    </location>
</feature>
<keyword evidence="3" id="KW-0406">Ion transport</keyword>
<dbReference type="GO" id="GO:0007338">
    <property type="term" value="P:single fertilization"/>
    <property type="evidence" value="ECO:0007669"/>
    <property type="project" value="TreeGrafter"/>
</dbReference>